<dbReference type="OrthoDB" id="9177042at2"/>
<dbReference type="CDD" id="cd18774">
    <property type="entry name" value="PDC2_HK_sensor"/>
    <property type="match status" value="1"/>
</dbReference>
<dbReference type="InterPro" id="IPR005467">
    <property type="entry name" value="His_kinase_dom"/>
</dbReference>
<dbReference type="SUPFAM" id="SSF52172">
    <property type="entry name" value="CheY-like"/>
    <property type="match status" value="1"/>
</dbReference>
<dbReference type="InterPro" id="IPR036890">
    <property type="entry name" value="HATPase_C_sf"/>
</dbReference>
<dbReference type="AlphaFoldDB" id="A0A426VEZ9"/>
<protein>
    <recommendedName>
        <fullName evidence="2">histidine kinase</fullName>
        <ecNumber evidence="2">2.7.13.3</ecNumber>
    </recommendedName>
</protein>
<evidence type="ECO:0000256" key="1">
    <source>
        <dbReference type="ARBA" id="ARBA00000085"/>
    </source>
</evidence>
<evidence type="ECO:0000256" key="2">
    <source>
        <dbReference type="ARBA" id="ARBA00012438"/>
    </source>
</evidence>
<dbReference type="RefSeq" id="WP_125242071.1">
    <property type="nucleotide sequence ID" value="NZ_RSED01000003.1"/>
</dbReference>
<dbReference type="Gene3D" id="3.40.50.2300">
    <property type="match status" value="1"/>
</dbReference>
<evidence type="ECO:0000256" key="3">
    <source>
        <dbReference type="ARBA" id="ARBA00022553"/>
    </source>
</evidence>
<evidence type="ECO:0000256" key="4">
    <source>
        <dbReference type="PROSITE-ProRule" id="PRU00169"/>
    </source>
</evidence>
<dbReference type="InterPro" id="IPR036097">
    <property type="entry name" value="HisK_dim/P_sf"/>
</dbReference>
<dbReference type="PRINTS" id="PR00344">
    <property type="entry name" value="BCTRLSENSOR"/>
</dbReference>
<organism evidence="7 8">
    <name type="scientific">Aquabacterium soli</name>
    <dbReference type="NCBI Taxonomy" id="2493092"/>
    <lineage>
        <taxon>Bacteria</taxon>
        <taxon>Pseudomonadati</taxon>
        <taxon>Pseudomonadota</taxon>
        <taxon>Betaproteobacteria</taxon>
        <taxon>Burkholderiales</taxon>
        <taxon>Aquabacterium</taxon>
    </lineage>
</organism>
<comment type="catalytic activity">
    <reaction evidence="1">
        <text>ATP + protein L-histidine = ADP + protein N-phospho-L-histidine.</text>
        <dbReference type="EC" id="2.7.13.3"/>
    </reaction>
</comment>
<dbReference type="InterPro" id="IPR001789">
    <property type="entry name" value="Sig_transdc_resp-reg_receiver"/>
</dbReference>
<dbReference type="PROSITE" id="PS50109">
    <property type="entry name" value="HIS_KIN"/>
    <property type="match status" value="1"/>
</dbReference>
<dbReference type="InterPro" id="IPR011006">
    <property type="entry name" value="CheY-like_superfamily"/>
</dbReference>
<dbReference type="SMART" id="SM00388">
    <property type="entry name" value="HisKA"/>
    <property type="match status" value="1"/>
</dbReference>
<dbReference type="Pfam" id="PF00072">
    <property type="entry name" value="Response_reg"/>
    <property type="match status" value="1"/>
</dbReference>
<dbReference type="PANTHER" id="PTHR43065:SF42">
    <property type="entry name" value="TWO-COMPONENT SENSOR PPRA"/>
    <property type="match status" value="1"/>
</dbReference>
<dbReference type="SUPFAM" id="SSF55874">
    <property type="entry name" value="ATPase domain of HSP90 chaperone/DNA topoisomerase II/histidine kinase"/>
    <property type="match status" value="1"/>
</dbReference>
<dbReference type="EC" id="2.7.13.3" evidence="2"/>
<dbReference type="GO" id="GO:0000155">
    <property type="term" value="F:phosphorelay sensor kinase activity"/>
    <property type="evidence" value="ECO:0007669"/>
    <property type="project" value="InterPro"/>
</dbReference>
<dbReference type="SMART" id="SM00387">
    <property type="entry name" value="HATPase_c"/>
    <property type="match status" value="1"/>
</dbReference>
<dbReference type="PROSITE" id="PS50110">
    <property type="entry name" value="RESPONSE_REGULATORY"/>
    <property type="match status" value="1"/>
</dbReference>
<feature type="domain" description="Response regulatory" evidence="6">
    <location>
        <begin position="617"/>
        <end position="728"/>
    </location>
</feature>
<dbReference type="SUPFAM" id="SSF47384">
    <property type="entry name" value="Homodimeric domain of signal transducing histidine kinase"/>
    <property type="match status" value="1"/>
</dbReference>
<feature type="domain" description="Histidine kinase" evidence="5">
    <location>
        <begin position="377"/>
        <end position="596"/>
    </location>
</feature>
<comment type="caution">
    <text evidence="7">The sequence shown here is derived from an EMBL/GenBank/DDBJ whole genome shotgun (WGS) entry which is preliminary data.</text>
</comment>
<feature type="modified residue" description="4-aspartylphosphate" evidence="4">
    <location>
        <position position="668"/>
    </location>
</feature>
<evidence type="ECO:0000313" key="8">
    <source>
        <dbReference type="Proteomes" id="UP000269265"/>
    </source>
</evidence>
<dbReference type="PANTHER" id="PTHR43065">
    <property type="entry name" value="SENSOR HISTIDINE KINASE"/>
    <property type="match status" value="1"/>
</dbReference>
<sequence length="731" mass="77493">MKIRSRLLWLVFVAWLPSALAIAVVARAAYVDQKNAVLADVRKAADSLGSIVERELDKRFVMAKTLSSSSSLQAGQLEQFYSEALRASHGTASWVLLLTRTHQVLNTIRPYDPGFSVPIAEGSPWLPAGENIFFSMNGPVVKKPVLGVVAVPAKSASPQRYGVAVAFDPGVLQALVREKAAPRYAVVAVMDKNLRVMARSKNPERWLGRDATGPLRERALAGKSGFEPSVTLDNVPSLTYLGQPNRYGWYAVIALPTESLNAQARKAAIDAVSLAGILLGLSLLFALYVARSIGEPILALKDAADALVQKRVPPATSTGLFEADEVSKALHNAGLHAKESAEVLEARVGEAVARTAEVQARLAEAQKREAVGRLAGGVAHDFNNLLQTISAAHHLLQPNVPEGPPRRILEAASRATGKATSLVKQMLSFGRAQTLEPEPVDINDFLLKISELTSKAAGANVSLRAHVEPGVAPVFVDPTQFELALLNVIFNARDAMEGGGHIDIRAALVDAAQTGLPETTAPQYVQLDVCDDGPGMTPETLHKAFEPYFTTKPVGAGSGLGLAQVLAFARQSGGDARITSALGNGTTVRLLLPVTAEQPAASQESAAGSSAPGRALRVLMVEDDPLVASVVVPAIEGAGHSVTHCLTADDAKALLQLGERQFDVLFSDVVMPGTMTGFDLAKWCEESVQGLPVVLATGYSAQAPQSEAKLLKKPYPLQDLLVSLQQAADQT</sequence>
<dbReference type="Gene3D" id="3.30.565.10">
    <property type="entry name" value="Histidine kinase-like ATPase, C-terminal domain"/>
    <property type="match status" value="1"/>
</dbReference>
<proteinExistence type="predicted"/>
<keyword evidence="8" id="KW-1185">Reference proteome</keyword>
<accession>A0A426VEZ9</accession>
<dbReference type="SMART" id="SM00448">
    <property type="entry name" value="REC"/>
    <property type="match status" value="1"/>
</dbReference>
<dbReference type="Gene3D" id="1.10.287.130">
    <property type="match status" value="1"/>
</dbReference>
<evidence type="ECO:0000313" key="7">
    <source>
        <dbReference type="EMBL" id="RRS05503.1"/>
    </source>
</evidence>
<gene>
    <name evidence="7" type="ORF">EIP75_04660</name>
</gene>
<name>A0A426VEZ9_9BURK</name>
<reference evidence="7 8" key="1">
    <citation type="submission" date="2018-12" db="EMBL/GenBank/DDBJ databases">
        <title>The whole draft genome of Aquabacterium sp. SJQ9.</title>
        <authorList>
            <person name="Sun L."/>
            <person name="Gao X."/>
            <person name="Chen W."/>
            <person name="Huang K."/>
        </authorList>
    </citation>
    <scope>NUCLEOTIDE SEQUENCE [LARGE SCALE GENOMIC DNA]</scope>
    <source>
        <strain evidence="7 8">SJQ9</strain>
    </source>
</reference>
<keyword evidence="3 4" id="KW-0597">Phosphoprotein</keyword>
<dbReference type="EMBL" id="RSED01000003">
    <property type="protein sequence ID" value="RRS05503.1"/>
    <property type="molecule type" value="Genomic_DNA"/>
</dbReference>
<dbReference type="InterPro" id="IPR004358">
    <property type="entry name" value="Sig_transdc_His_kin-like_C"/>
</dbReference>
<dbReference type="Proteomes" id="UP000269265">
    <property type="component" value="Unassembled WGS sequence"/>
</dbReference>
<dbReference type="InterPro" id="IPR003661">
    <property type="entry name" value="HisK_dim/P_dom"/>
</dbReference>
<dbReference type="Pfam" id="PF02518">
    <property type="entry name" value="HATPase_c"/>
    <property type="match status" value="1"/>
</dbReference>
<evidence type="ECO:0000259" key="6">
    <source>
        <dbReference type="PROSITE" id="PS50110"/>
    </source>
</evidence>
<dbReference type="InterPro" id="IPR003594">
    <property type="entry name" value="HATPase_dom"/>
</dbReference>
<evidence type="ECO:0000259" key="5">
    <source>
        <dbReference type="PROSITE" id="PS50109"/>
    </source>
</evidence>